<proteinExistence type="predicted"/>
<keyword evidence="1" id="KW-0472">Membrane</keyword>
<dbReference type="Pfam" id="PF06724">
    <property type="entry name" value="DUF1206"/>
    <property type="match status" value="2"/>
</dbReference>
<protein>
    <submittedName>
        <fullName evidence="3">DUF1206 domain-containing protein</fullName>
    </submittedName>
</protein>
<keyword evidence="1" id="KW-0812">Transmembrane</keyword>
<evidence type="ECO:0000313" key="3">
    <source>
        <dbReference type="EMBL" id="MCT7378181.1"/>
    </source>
</evidence>
<dbReference type="EMBL" id="JAOCZP010000011">
    <property type="protein sequence ID" value="MCT7378181.1"/>
    <property type="molecule type" value="Genomic_DNA"/>
</dbReference>
<evidence type="ECO:0000256" key="1">
    <source>
        <dbReference type="SAM" id="Phobius"/>
    </source>
</evidence>
<feature type="transmembrane region" description="Helical" evidence="1">
    <location>
        <begin position="186"/>
        <end position="205"/>
    </location>
</feature>
<feature type="transmembrane region" description="Helical" evidence="1">
    <location>
        <begin position="48"/>
        <end position="73"/>
    </location>
</feature>
<evidence type="ECO:0000313" key="4">
    <source>
        <dbReference type="Proteomes" id="UP001320831"/>
    </source>
</evidence>
<feature type="transmembrane region" description="Helical" evidence="1">
    <location>
        <begin position="21"/>
        <end position="42"/>
    </location>
</feature>
<feature type="transmembrane region" description="Helical" evidence="1">
    <location>
        <begin position="93"/>
        <end position="114"/>
    </location>
</feature>
<accession>A0ABT2LUW9</accession>
<reference evidence="3 4" key="1">
    <citation type="submission" date="2022-09" db="EMBL/GenBank/DDBJ databases">
        <title>Chelativorans salina sp. nov., a novel slightly halophilic bacterium isolated from a saline lake sediment enrichment.</title>
        <authorList>
            <person name="Gao L."/>
            <person name="Fang B.-Z."/>
            <person name="Li W.-J."/>
        </authorList>
    </citation>
    <scope>NUCLEOTIDE SEQUENCE [LARGE SCALE GENOMIC DNA]</scope>
    <source>
        <strain evidence="3 4">EGI FJ00035</strain>
    </source>
</reference>
<evidence type="ECO:0000259" key="2">
    <source>
        <dbReference type="Pfam" id="PF06724"/>
    </source>
</evidence>
<sequence length="260" mass="27100">MANEIWTSFRPLARAGYAARGLIYGVIGVFAALAAIGAGEAMGSRDALLVLLSSVAGSVLAYALVAGFAFYALWRLIQAGFDTDNHGTDPKGIAIRGGLLVSGLVYAALASYTLSLAGGGGSSGGGWAATLAAFVGARWVSAILALALAGAGMAHIIKAVQERYARYLKADAGAMKIIHPVAKTGLVARGLVFLILAFLLLTRTFRGGDQASSKAALEFIQSLPLGWLLLSLMGLGLIAFALYSFIEARYRRINVEDARM</sequence>
<keyword evidence="1" id="KW-1133">Transmembrane helix</keyword>
<name>A0ABT2LUW9_9HYPH</name>
<comment type="caution">
    <text evidence="3">The sequence shown here is derived from an EMBL/GenBank/DDBJ whole genome shotgun (WGS) entry which is preliminary data.</text>
</comment>
<feature type="domain" description="DUF1206" evidence="2">
    <location>
        <begin position="185"/>
        <end position="251"/>
    </location>
</feature>
<dbReference type="RefSeq" id="WP_260907015.1">
    <property type="nucleotide sequence ID" value="NZ_JAOCZP010000011.1"/>
</dbReference>
<keyword evidence="4" id="KW-1185">Reference proteome</keyword>
<gene>
    <name evidence="3" type="ORF">N5A92_24510</name>
</gene>
<feature type="transmembrane region" description="Helical" evidence="1">
    <location>
        <begin position="126"/>
        <end position="157"/>
    </location>
</feature>
<feature type="transmembrane region" description="Helical" evidence="1">
    <location>
        <begin position="225"/>
        <end position="246"/>
    </location>
</feature>
<feature type="domain" description="DUF1206" evidence="2">
    <location>
        <begin position="15"/>
        <end position="81"/>
    </location>
</feature>
<dbReference type="Proteomes" id="UP001320831">
    <property type="component" value="Unassembled WGS sequence"/>
</dbReference>
<organism evidence="3 4">
    <name type="scientific">Chelativorans salis</name>
    <dbReference type="NCBI Taxonomy" id="2978478"/>
    <lineage>
        <taxon>Bacteria</taxon>
        <taxon>Pseudomonadati</taxon>
        <taxon>Pseudomonadota</taxon>
        <taxon>Alphaproteobacteria</taxon>
        <taxon>Hyphomicrobiales</taxon>
        <taxon>Phyllobacteriaceae</taxon>
        <taxon>Chelativorans</taxon>
    </lineage>
</organism>
<dbReference type="InterPro" id="IPR009597">
    <property type="entry name" value="DUF1206"/>
</dbReference>